<organism evidence="2 3">
    <name type="scientific">Nocardioides islandensis</name>
    <dbReference type="NCBI Taxonomy" id="433663"/>
    <lineage>
        <taxon>Bacteria</taxon>
        <taxon>Bacillati</taxon>
        <taxon>Actinomycetota</taxon>
        <taxon>Actinomycetes</taxon>
        <taxon>Propionibacteriales</taxon>
        <taxon>Nocardioidaceae</taxon>
        <taxon>Nocardioides</taxon>
    </lineage>
</organism>
<dbReference type="Proteomes" id="UP000640489">
    <property type="component" value="Unassembled WGS sequence"/>
</dbReference>
<gene>
    <name evidence="2" type="ORF">ISU07_15135</name>
</gene>
<dbReference type="RefSeq" id="WP_194707654.1">
    <property type="nucleotide sequence ID" value="NZ_JADKPN010000009.1"/>
</dbReference>
<protein>
    <submittedName>
        <fullName evidence="2">ABC transporter permease subunit</fullName>
    </submittedName>
</protein>
<feature type="transmembrane region" description="Helical" evidence="1">
    <location>
        <begin position="150"/>
        <end position="173"/>
    </location>
</feature>
<evidence type="ECO:0000313" key="3">
    <source>
        <dbReference type="Proteomes" id="UP000640489"/>
    </source>
</evidence>
<dbReference type="AlphaFoldDB" id="A0A930VH43"/>
<feature type="transmembrane region" description="Helical" evidence="1">
    <location>
        <begin position="180"/>
        <end position="199"/>
    </location>
</feature>
<name>A0A930VH43_9ACTN</name>
<feature type="transmembrane region" description="Helical" evidence="1">
    <location>
        <begin position="106"/>
        <end position="130"/>
    </location>
</feature>
<comment type="caution">
    <text evidence="2">The sequence shown here is derived from an EMBL/GenBank/DDBJ whole genome shotgun (WGS) entry which is preliminary data.</text>
</comment>
<reference evidence="2" key="1">
    <citation type="submission" date="2020-11" db="EMBL/GenBank/DDBJ databases">
        <title>Nocardioides sp. nov., isolated from Soil of Cynanchum wilfordii Hemsley rhizosphere.</title>
        <authorList>
            <person name="Lee J.-S."/>
            <person name="Suh M.K."/>
            <person name="Kim J.-S."/>
        </authorList>
    </citation>
    <scope>NUCLEOTIDE SEQUENCE</scope>
    <source>
        <strain evidence="2">KCTC 19275</strain>
    </source>
</reference>
<sequence>MTIVQQPTSLTIPMQRITSTELRKMLDTRSGFWTVASMGIVSFVTTGMVILFADHEDLTYRTFTSAIGVPMSLILPIIAILSVTAEWSQRSGLTTFALVPHRWRVIAGKLVASVVIALLASPVAFAIGALGNVAGTAIAGVDPVWDLSVANLLTITLANLLGMLVGFMLGVLVRSSPGALVAYFVYQFLLPTLALILAAQQDWFRDLQPWVDFDFATGALLEGPLSSQQWAQLGVTGLIWLVVPLAVGLRLVVRAEVK</sequence>
<keyword evidence="3" id="KW-1185">Reference proteome</keyword>
<dbReference type="GO" id="GO:0140359">
    <property type="term" value="F:ABC-type transporter activity"/>
    <property type="evidence" value="ECO:0007669"/>
    <property type="project" value="InterPro"/>
</dbReference>
<keyword evidence="1" id="KW-0472">Membrane</keyword>
<keyword evidence="1" id="KW-1133">Transmembrane helix</keyword>
<dbReference type="GO" id="GO:0005886">
    <property type="term" value="C:plasma membrane"/>
    <property type="evidence" value="ECO:0007669"/>
    <property type="project" value="UniProtKB-SubCell"/>
</dbReference>
<feature type="transmembrane region" description="Helical" evidence="1">
    <location>
        <begin position="230"/>
        <end position="253"/>
    </location>
</feature>
<evidence type="ECO:0000313" key="2">
    <source>
        <dbReference type="EMBL" id="MBF4764466.1"/>
    </source>
</evidence>
<proteinExistence type="predicted"/>
<dbReference type="EMBL" id="JADKPN010000009">
    <property type="protein sequence ID" value="MBF4764466.1"/>
    <property type="molecule type" value="Genomic_DNA"/>
</dbReference>
<evidence type="ECO:0000256" key="1">
    <source>
        <dbReference type="SAM" id="Phobius"/>
    </source>
</evidence>
<feature type="transmembrane region" description="Helical" evidence="1">
    <location>
        <begin position="32"/>
        <end position="53"/>
    </location>
</feature>
<keyword evidence="1" id="KW-0812">Transmembrane</keyword>
<feature type="transmembrane region" description="Helical" evidence="1">
    <location>
        <begin position="65"/>
        <end position="85"/>
    </location>
</feature>
<accession>A0A930VH43</accession>